<name>A0A0A9F0B1_ARUDO</name>
<accession>A0A0A9F0B1</accession>
<dbReference type="EMBL" id="GBRH01191426">
    <property type="protein sequence ID" value="JAE06470.1"/>
    <property type="molecule type" value="Transcribed_RNA"/>
</dbReference>
<sequence length="33" mass="3745">MGLSNLMVFQRAEMLFRCYHNCIPKSGVQGNTV</sequence>
<organism evidence="1">
    <name type="scientific">Arundo donax</name>
    <name type="common">Giant reed</name>
    <name type="synonym">Donax arundinaceus</name>
    <dbReference type="NCBI Taxonomy" id="35708"/>
    <lineage>
        <taxon>Eukaryota</taxon>
        <taxon>Viridiplantae</taxon>
        <taxon>Streptophyta</taxon>
        <taxon>Embryophyta</taxon>
        <taxon>Tracheophyta</taxon>
        <taxon>Spermatophyta</taxon>
        <taxon>Magnoliopsida</taxon>
        <taxon>Liliopsida</taxon>
        <taxon>Poales</taxon>
        <taxon>Poaceae</taxon>
        <taxon>PACMAD clade</taxon>
        <taxon>Arundinoideae</taxon>
        <taxon>Arundineae</taxon>
        <taxon>Arundo</taxon>
    </lineage>
</organism>
<reference evidence="1" key="1">
    <citation type="submission" date="2014-09" db="EMBL/GenBank/DDBJ databases">
        <authorList>
            <person name="Magalhaes I.L.F."/>
            <person name="Oliveira U."/>
            <person name="Santos F.R."/>
            <person name="Vidigal T.H.D.A."/>
            <person name="Brescovit A.D."/>
            <person name="Santos A.J."/>
        </authorList>
    </citation>
    <scope>NUCLEOTIDE SEQUENCE</scope>
    <source>
        <tissue evidence="1">Shoot tissue taken approximately 20 cm above the soil surface</tissue>
    </source>
</reference>
<proteinExistence type="predicted"/>
<reference evidence="1" key="2">
    <citation type="journal article" date="2015" name="Data Brief">
        <title>Shoot transcriptome of the giant reed, Arundo donax.</title>
        <authorList>
            <person name="Barrero R.A."/>
            <person name="Guerrero F.D."/>
            <person name="Moolhuijzen P."/>
            <person name="Goolsby J.A."/>
            <person name="Tidwell J."/>
            <person name="Bellgard S.E."/>
            <person name="Bellgard M.I."/>
        </authorList>
    </citation>
    <scope>NUCLEOTIDE SEQUENCE</scope>
    <source>
        <tissue evidence="1">Shoot tissue taken approximately 20 cm above the soil surface</tissue>
    </source>
</reference>
<protein>
    <submittedName>
        <fullName evidence="1">Uncharacterized protein</fullName>
    </submittedName>
</protein>
<evidence type="ECO:0000313" key="1">
    <source>
        <dbReference type="EMBL" id="JAE06470.1"/>
    </source>
</evidence>
<dbReference type="AlphaFoldDB" id="A0A0A9F0B1"/>